<dbReference type="GO" id="GO:0016787">
    <property type="term" value="F:hydrolase activity"/>
    <property type="evidence" value="ECO:0007669"/>
    <property type="project" value="UniProtKB-KW"/>
</dbReference>
<evidence type="ECO:0000313" key="2">
    <source>
        <dbReference type="Proteomes" id="UP000255460"/>
    </source>
</evidence>
<reference evidence="1 2" key="1">
    <citation type="submission" date="2018-06" db="EMBL/GenBank/DDBJ databases">
        <authorList>
            <consortium name="Pathogen Informatics"/>
            <person name="Doyle S."/>
        </authorList>
    </citation>
    <scope>NUCLEOTIDE SEQUENCE [LARGE SCALE GENOMIC DNA]</scope>
    <source>
        <strain evidence="1 2">NCTC10418</strain>
    </source>
</reference>
<proteinExistence type="predicted"/>
<dbReference type="EMBL" id="UFZQ01000001">
    <property type="protein sequence ID" value="STE89019.1"/>
    <property type="molecule type" value="Genomic_DNA"/>
</dbReference>
<evidence type="ECO:0000313" key="1">
    <source>
        <dbReference type="EMBL" id="STE89019.1"/>
    </source>
</evidence>
<sequence length="78" mass="8844">MTIADAVPHYDLVITDNNTDVFVLVIGESARTDNMSIYGYSAPNHTRASETEITTETVHSGNQRGHLIPPLRYRWHYL</sequence>
<keyword evidence="1" id="KW-0808">Transferase</keyword>
<accession>A0A376L2D9</accession>
<organism evidence="1 2">
    <name type="scientific">Escherichia coli</name>
    <dbReference type="NCBI Taxonomy" id="562"/>
    <lineage>
        <taxon>Bacteria</taxon>
        <taxon>Pseudomonadati</taxon>
        <taxon>Pseudomonadota</taxon>
        <taxon>Gammaproteobacteria</taxon>
        <taxon>Enterobacterales</taxon>
        <taxon>Enterobacteriaceae</taxon>
        <taxon>Escherichia</taxon>
    </lineage>
</organism>
<protein>
    <submittedName>
        <fullName evidence="1">Hydrolase</fullName>
        <ecNumber evidence="1">2.7.-.-</ecNumber>
    </submittedName>
</protein>
<dbReference type="GO" id="GO:0016740">
    <property type="term" value="F:transferase activity"/>
    <property type="evidence" value="ECO:0007669"/>
    <property type="project" value="UniProtKB-KW"/>
</dbReference>
<keyword evidence="1" id="KW-0378">Hydrolase</keyword>
<dbReference type="EC" id="2.7.-.-" evidence="1"/>
<name>A0A376L2D9_ECOLX</name>
<dbReference type="Proteomes" id="UP000255460">
    <property type="component" value="Unassembled WGS sequence"/>
</dbReference>
<dbReference type="AlphaFoldDB" id="A0A376L2D9"/>
<gene>
    <name evidence="1" type="primary">yhbX_5</name>
    <name evidence="1" type="ORF">NCTC10418_06741</name>
</gene>